<keyword evidence="4 6" id="KW-1133">Transmembrane helix</keyword>
<evidence type="ECO:0000256" key="6">
    <source>
        <dbReference type="SAM" id="Phobius"/>
    </source>
</evidence>
<dbReference type="PRINTS" id="PR00721">
    <property type="entry name" value="STOMATIN"/>
</dbReference>
<dbReference type="GO" id="GO:0098552">
    <property type="term" value="C:side of membrane"/>
    <property type="evidence" value="ECO:0007669"/>
    <property type="project" value="UniProtKB-ARBA"/>
</dbReference>
<dbReference type="Pfam" id="PF01145">
    <property type="entry name" value="Band_7"/>
    <property type="match status" value="1"/>
</dbReference>
<evidence type="ECO:0000313" key="9">
    <source>
        <dbReference type="Proteomes" id="UP001139494"/>
    </source>
</evidence>
<dbReference type="Proteomes" id="UP001139494">
    <property type="component" value="Unassembled WGS sequence"/>
</dbReference>
<evidence type="ECO:0000313" key="8">
    <source>
        <dbReference type="EMBL" id="MCQ4333456.1"/>
    </source>
</evidence>
<dbReference type="EMBL" id="JAHLKM010000008">
    <property type="protein sequence ID" value="MCQ4333456.1"/>
    <property type="molecule type" value="Genomic_DNA"/>
</dbReference>
<evidence type="ECO:0000256" key="5">
    <source>
        <dbReference type="SAM" id="MobiDB-lite"/>
    </source>
</evidence>
<feature type="transmembrane region" description="Helical" evidence="6">
    <location>
        <begin position="20"/>
        <end position="38"/>
    </location>
</feature>
<dbReference type="FunFam" id="3.30.479.30:FF:000004">
    <property type="entry name" value="Putative membrane protease family, stomatin"/>
    <property type="match status" value="1"/>
</dbReference>
<evidence type="ECO:0000256" key="3">
    <source>
        <dbReference type="ARBA" id="ARBA00022692"/>
    </source>
</evidence>
<dbReference type="InterPro" id="IPR001107">
    <property type="entry name" value="Band_7"/>
</dbReference>
<gene>
    <name evidence="8" type="ORF">KM295_08175</name>
</gene>
<comment type="similarity">
    <text evidence="2">Belongs to the band 7/mec-2 family.</text>
</comment>
<dbReference type="SMART" id="SM00244">
    <property type="entry name" value="PHB"/>
    <property type="match status" value="1"/>
</dbReference>
<feature type="domain" description="Band 7" evidence="7">
    <location>
        <begin position="61"/>
        <end position="218"/>
    </location>
</feature>
<feature type="region of interest" description="Disordered" evidence="5">
    <location>
        <begin position="369"/>
        <end position="389"/>
    </location>
</feature>
<dbReference type="PANTHER" id="PTHR43327">
    <property type="entry name" value="STOMATIN-LIKE PROTEIN 2, MITOCHONDRIAL"/>
    <property type="match status" value="1"/>
</dbReference>
<name>A0A9R1CTP3_9EURY</name>
<evidence type="ECO:0000256" key="1">
    <source>
        <dbReference type="ARBA" id="ARBA00004167"/>
    </source>
</evidence>
<dbReference type="SUPFAM" id="SSF117892">
    <property type="entry name" value="Band 7/SPFH domain"/>
    <property type="match status" value="1"/>
</dbReference>
<protein>
    <submittedName>
        <fullName evidence="8">SPFH/Band 7/PHB domain protein</fullName>
    </submittedName>
</protein>
<reference evidence="8" key="1">
    <citation type="journal article" date="2023" name="Front. Microbiol.">
        <title>Genomic-based phylogenetic and metabolic analyses of the genus Natronomonas, and description of Natronomonas aquatica sp. nov.</title>
        <authorList>
            <person name="Garcia-Roldan A."/>
            <person name="Duran-Viseras A."/>
            <person name="de la Haba R.R."/>
            <person name="Corral P."/>
            <person name="Sanchez-Porro C."/>
            <person name="Ventosa A."/>
        </authorList>
    </citation>
    <scope>NUCLEOTIDE SEQUENCE</scope>
    <source>
        <strain evidence="8">F2-12</strain>
    </source>
</reference>
<dbReference type="PANTHER" id="PTHR43327:SF10">
    <property type="entry name" value="STOMATIN-LIKE PROTEIN 2, MITOCHONDRIAL"/>
    <property type="match status" value="1"/>
</dbReference>
<evidence type="ECO:0000259" key="7">
    <source>
        <dbReference type="SMART" id="SM00244"/>
    </source>
</evidence>
<dbReference type="RefSeq" id="WP_256029480.1">
    <property type="nucleotide sequence ID" value="NZ_JAHLKM010000008.1"/>
</dbReference>
<dbReference type="InterPro" id="IPR050710">
    <property type="entry name" value="Band7/mec-2_domain"/>
</dbReference>
<sequence>MSDSAARELGRKSSGLSTRVSVVLFALLAVGVAVWFGAVELDPLTVAGLALLFVAVAAVYSAVKIVEAYEKEALTVFGEYRELLEPGLHFVPPFVSKTYPFDMRTQTLDVPRQEAITEDNSPVTADAVVYIKVMDAKRAFLEVDDYRTATSNLAQTTLRAVLGDMELDETLSKREKINRRIRHELEGPTDEWGVRVEAVEVREVNPSPDVQRAMEQQTSAERKRRAMILEAQGERRSAIEKAEGDKQANILEAQGEKQASVLEAQGEAISTVLRAKSAESMGERAIIERGMESLETIGQGESTTFVLPQELTSLLGRYGEHLTGGDVGGGSGLESLEFDEGTREMLGIDSIEELAAGNGDVDLDLEMESADIESGDIESSDIELEDEIE</sequence>
<dbReference type="InterPro" id="IPR001972">
    <property type="entry name" value="Stomatin_HflK_fam"/>
</dbReference>
<comment type="subcellular location">
    <subcellularLocation>
        <location evidence="1">Membrane</location>
        <topology evidence="1">Single-pass membrane protein</topology>
    </subcellularLocation>
</comment>
<accession>A0A9R1CTP3</accession>
<evidence type="ECO:0000256" key="4">
    <source>
        <dbReference type="ARBA" id="ARBA00022989"/>
    </source>
</evidence>
<dbReference type="AlphaFoldDB" id="A0A9R1CTP3"/>
<keyword evidence="3 6" id="KW-0812">Transmembrane</keyword>
<keyword evidence="6" id="KW-0472">Membrane</keyword>
<dbReference type="GO" id="GO:0005886">
    <property type="term" value="C:plasma membrane"/>
    <property type="evidence" value="ECO:0007669"/>
    <property type="project" value="UniProtKB-ARBA"/>
</dbReference>
<organism evidence="8 9">
    <name type="scientific">Natronomonas aquatica</name>
    <dbReference type="NCBI Taxonomy" id="2841590"/>
    <lineage>
        <taxon>Archaea</taxon>
        <taxon>Methanobacteriati</taxon>
        <taxon>Methanobacteriota</taxon>
        <taxon>Stenosarchaea group</taxon>
        <taxon>Halobacteria</taxon>
        <taxon>Halobacteriales</taxon>
        <taxon>Natronomonadaceae</taxon>
        <taxon>Natronomonas</taxon>
    </lineage>
</organism>
<dbReference type="Gene3D" id="3.30.479.30">
    <property type="entry name" value="Band 7 domain"/>
    <property type="match status" value="1"/>
</dbReference>
<proteinExistence type="inferred from homology"/>
<keyword evidence="9" id="KW-1185">Reference proteome</keyword>
<feature type="transmembrane region" description="Helical" evidence="6">
    <location>
        <begin position="44"/>
        <end position="63"/>
    </location>
</feature>
<evidence type="ECO:0000256" key="2">
    <source>
        <dbReference type="ARBA" id="ARBA00008164"/>
    </source>
</evidence>
<comment type="caution">
    <text evidence="8">The sequence shown here is derived from an EMBL/GenBank/DDBJ whole genome shotgun (WGS) entry which is preliminary data.</text>
</comment>
<dbReference type="InterPro" id="IPR036013">
    <property type="entry name" value="Band_7/SPFH_dom_sf"/>
</dbReference>